<name>A0ABY0FSJ9_9PLEO</name>
<sequence length="212" mass="23136">MPLLTGEADTAWRLLGTANSKAALGMTPIAKRSEAAFSKLDVTQPMSASTRFARHNPFSEVTAAEDQHTTVTAELRSGNVHGSMLKSNAVPEIKEMNVGDRAREATKESQRSTPEVHDKMTSGTPSSTNVTAGNSYRSSTNGPANIEMFHVESEMVTQLYSMTDKDLCFFAELHEDPVNDVQIKLHIFICFLLSTRGFSAGNLRQAIQRAEG</sequence>
<protein>
    <submittedName>
        <fullName evidence="2">Uncharacterized protein</fullName>
    </submittedName>
</protein>
<dbReference type="EMBL" id="PDXF01000143">
    <property type="protein sequence ID" value="RYN86463.1"/>
    <property type="molecule type" value="Genomic_DNA"/>
</dbReference>
<reference evidence="3" key="1">
    <citation type="journal article" date="2019" name="bioRxiv">
        <title>Genomics, evolutionary history and diagnostics of the Alternaria alternata species group including apple and Asian pear pathotypes.</title>
        <authorList>
            <person name="Armitage A.D."/>
            <person name="Cockerton H.M."/>
            <person name="Sreenivasaprasad S."/>
            <person name="Woodhall J.W."/>
            <person name="Lane C.R."/>
            <person name="Harrison R.J."/>
            <person name="Clarkson J.P."/>
        </authorList>
    </citation>
    <scope>NUCLEOTIDE SEQUENCE [LARGE SCALE GENOMIC DNA]</scope>
    <source>
        <strain evidence="3">FERA 635</strain>
    </source>
</reference>
<feature type="compositionally biased region" description="Basic and acidic residues" evidence="1">
    <location>
        <begin position="99"/>
        <end position="120"/>
    </location>
</feature>
<comment type="caution">
    <text evidence="2">The sequence shown here is derived from an EMBL/GenBank/DDBJ whole genome shotgun (WGS) entry which is preliminary data.</text>
</comment>
<feature type="compositionally biased region" description="Polar residues" evidence="1">
    <location>
        <begin position="121"/>
        <end position="139"/>
    </location>
</feature>
<dbReference type="Proteomes" id="UP000293195">
    <property type="component" value="Unassembled WGS sequence"/>
</dbReference>
<proteinExistence type="predicted"/>
<evidence type="ECO:0000313" key="3">
    <source>
        <dbReference type="Proteomes" id="UP000293195"/>
    </source>
</evidence>
<accession>A0ABY0FSJ9</accession>
<feature type="region of interest" description="Disordered" evidence="1">
    <location>
        <begin position="99"/>
        <end position="139"/>
    </location>
</feature>
<keyword evidence="3" id="KW-1185">Reference proteome</keyword>
<gene>
    <name evidence="2" type="ORF">AA0119_g12866</name>
</gene>
<organism evidence="2 3">
    <name type="scientific">Alternaria tenuissima</name>
    <dbReference type="NCBI Taxonomy" id="119927"/>
    <lineage>
        <taxon>Eukaryota</taxon>
        <taxon>Fungi</taxon>
        <taxon>Dikarya</taxon>
        <taxon>Ascomycota</taxon>
        <taxon>Pezizomycotina</taxon>
        <taxon>Dothideomycetes</taxon>
        <taxon>Pleosporomycetidae</taxon>
        <taxon>Pleosporales</taxon>
        <taxon>Pleosporineae</taxon>
        <taxon>Pleosporaceae</taxon>
        <taxon>Alternaria</taxon>
        <taxon>Alternaria sect. Alternaria</taxon>
        <taxon>Alternaria alternata complex</taxon>
    </lineage>
</organism>
<evidence type="ECO:0000256" key="1">
    <source>
        <dbReference type="SAM" id="MobiDB-lite"/>
    </source>
</evidence>
<evidence type="ECO:0000313" key="2">
    <source>
        <dbReference type="EMBL" id="RYN86463.1"/>
    </source>
</evidence>